<dbReference type="EMBL" id="VSSQ01095005">
    <property type="protein sequence ID" value="MPN39283.1"/>
    <property type="molecule type" value="Genomic_DNA"/>
</dbReference>
<sequence length="92" mass="10793">MPCGTAVHKSKRHHSDFFSFQSLWNVSISYSVPFRQILDTDDFAFQITHTFKIQTVLNSYPANQSRAYTNRIKMIFGETDHRNGRTHMLKKL</sequence>
<proteinExistence type="predicted"/>
<evidence type="ECO:0000313" key="1">
    <source>
        <dbReference type="EMBL" id="MPN39283.1"/>
    </source>
</evidence>
<gene>
    <name evidence="1" type="ORF">SDC9_186811</name>
</gene>
<reference evidence="1" key="1">
    <citation type="submission" date="2019-08" db="EMBL/GenBank/DDBJ databases">
        <authorList>
            <person name="Kucharzyk K."/>
            <person name="Murdoch R.W."/>
            <person name="Higgins S."/>
            <person name="Loffler F."/>
        </authorList>
    </citation>
    <scope>NUCLEOTIDE SEQUENCE</scope>
</reference>
<comment type="caution">
    <text evidence="1">The sequence shown here is derived from an EMBL/GenBank/DDBJ whole genome shotgun (WGS) entry which is preliminary data.</text>
</comment>
<name>A0A645HV90_9ZZZZ</name>
<protein>
    <submittedName>
        <fullName evidence="1">Uncharacterized protein</fullName>
    </submittedName>
</protein>
<accession>A0A645HV90</accession>
<dbReference type="AlphaFoldDB" id="A0A645HV90"/>
<organism evidence="1">
    <name type="scientific">bioreactor metagenome</name>
    <dbReference type="NCBI Taxonomy" id="1076179"/>
    <lineage>
        <taxon>unclassified sequences</taxon>
        <taxon>metagenomes</taxon>
        <taxon>ecological metagenomes</taxon>
    </lineage>
</organism>